<evidence type="ECO:0000259" key="5">
    <source>
        <dbReference type="PROSITE" id="PS50931"/>
    </source>
</evidence>
<comment type="similarity">
    <text evidence="1">Belongs to the LysR transcriptional regulatory family.</text>
</comment>
<dbReference type="HOGENOM" id="CLU_039613_6_2_9"/>
<dbReference type="AlphaFoldDB" id="A0A0E2HHV0"/>
<dbReference type="PRINTS" id="PR00039">
    <property type="entry name" value="HTHLYSR"/>
</dbReference>
<proteinExistence type="inferred from homology"/>
<dbReference type="GO" id="GO:0003677">
    <property type="term" value="F:DNA binding"/>
    <property type="evidence" value="ECO:0007669"/>
    <property type="project" value="UniProtKB-KW"/>
</dbReference>
<dbReference type="InterPro" id="IPR050950">
    <property type="entry name" value="HTH-type_LysR_regulators"/>
</dbReference>
<accession>A0A0E2HHV0</accession>
<dbReference type="GO" id="GO:0003700">
    <property type="term" value="F:DNA-binding transcription factor activity"/>
    <property type="evidence" value="ECO:0007669"/>
    <property type="project" value="InterPro"/>
</dbReference>
<dbReference type="InterPro" id="IPR000847">
    <property type="entry name" value="LysR_HTH_N"/>
</dbReference>
<dbReference type="RefSeq" id="WP_002586013.1">
    <property type="nucleotide sequence ID" value="NZ_KB850976.1"/>
</dbReference>
<evidence type="ECO:0000256" key="1">
    <source>
        <dbReference type="ARBA" id="ARBA00009437"/>
    </source>
</evidence>
<dbReference type="FunFam" id="1.10.10.10:FF:000001">
    <property type="entry name" value="LysR family transcriptional regulator"/>
    <property type="match status" value="1"/>
</dbReference>
<evidence type="ECO:0000256" key="2">
    <source>
        <dbReference type="ARBA" id="ARBA00023015"/>
    </source>
</evidence>
<evidence type="ECO:0000313" key="7">
    <source>
        <dbReference type="Proteomes" id="UP000013085"/>
    </source>
</evidence>
<dbReference type="SUPFAM" id="SSF46785">
    <property type="entry name" value="Winged helix' DNA-binding domain"/>
    <property type="match status" value="1"/>
</dbReference>
<keyword evidence="3" id="KW-0238">DNA-binding</keyword>
<dbReference type="InterPro" id="IPR036388">
    <property type="entry name" value="WH-like_DNA-bd_sf"/>
</dbReference>
<dbReference type="EMBL" id="AGYR01000001">
    <property type="protein sequence ID" value="ENZ20215.1"/>
    <property type="molecule type" value="Genomic_DNA"/>
</dbReference>
<keyword evidence="4" id="KW-0804">Transcription</keyword>
<dbReference type="Proteomes" id="UP000013085">
    <property type="component" value="Unassembled WGS sequence"/>
</dbReference>
<dbReference type="PROSITE" id="PS50931">
    <property type="entry name" value="HTH_LYSR"/>
    <property type="match status" value="1"/>
</dbReference>
<dbReference type="Gene3D" id="3.40.190.290">
    <property type="match status" value="1"/>
</dbReference>
<gene>
    <name evidence="6" type="ORF">HMPREF1090_00144</name>
</gene>
<dbReference type="PATRIC" id="fig|999408.3.peg.158"/>
<dbReference type="Pfam" id="PF00126">
    <property type="entry name" value="HTH_1"/>
    <property type="match status" value="1"/>
</dbReference>
<evidence type="ECO:0000313" key="6">
    <source>
        <dbReference type="EMBL" id="ENZ20215.1"/>
    </source>
</evidence>
<keyword evidence="2" id="KW-0805">Transcription regulation</keyword>
<dbReference type="SUPFAM" id="SSF53850">
    <property type="entry name" value="Periplasmic binding protein-like II"/>
    <property type="match status" value="1"/>
</dbReference>
<dbReference type="GO" id="GO:0005829">
    <property type="term" value="C:cytosol"/>
    <property type="evidence" value="ECO:0007669"/>
    <property type="project" value="TreeGrafter"/>
</dbReference>
<dbReference type="Gene3D" id="1.10.10.10">
    <property type="entry name" value="Winged helix-like DNA-binding domain superfamily/Winged helix DNA-binding domain"/>
    <property type="match status" value="1"/>
</dbReference>
<evidence type="ECO:0000256" key="4">
    <source>
        <dbReference type="ARBA" id="ARBA00023163"/>
    </source>
</evidence>
<dbReference type="GeneID" id="57963585"/>
<reference evidence="6 7" key="1">
    <citation type="submission" date="2013-01" db="EMBL/GenBank/DDBJ databases">
        <title>The Genome Sequence of Clostridium clostridioforme 90A8.</title>
        <authorList>
            <consortium name="The Broad Institute Genome Sequencing Platform"/>
            <person name="Earl A."/>
            <person name="Ward D."/>
            <person name="Feldgarden M."/>
            <person name="Gevers D."/>
            <person name="Courvalin P."/>
            <person name="Lambert T."/>
            <person name="Walker B."/>
            <person name="Young S.K."/>
            <person name="Zeng Q."/>
            <person name="Gargeya S."/>
            <person name="Fitzgerald M."/>
            <person name="Haas B."/>
            <person name="Abouelleil A."/>
            <person name="Alvarado L."/>
            <person name="Arachchi H.M."/>
            <person name="Berlin A.M."/>
            <person name="Chapman S.B."/>
            <person name="Dewar J."/>
            <person name="Goldberg J."/>
            <person name="Griggs A."/>
            <person name="Gujja S."/>
            <person name="Hansen M."/>
            <person name="Howarth C."/>
            <person name="Imamovic A."/>
            <person name="Larimer J."/>
            <person name="McCowan C."/>
            <person name="Murphy C."/>
            <person name="Neiman D."/>
            <person name="Pearson M."/>
            <person name="Priest M."/>
            <person name="Roberts A."/>
            <person name="Saif S."/>
            <person name="Shea T."/>
            <person name="Sisk P."/>
            <person name="Sykes S."/>
            <person name="Wortman J."/>
            <person name="Nusbaum C."/>
            <person name="Birren B."/>
        </authorList>
    </citation>
    <scope>NUCLEOTIDE SEQUENCE [LARGE SCALE GENOMIC DNA]</scope>
    <source>
        <strain evidence="6 7">90A8</strain>
    </source>
</reference>
<comment type="caution">
    <text evidence="6">The sequence shown here is derived from an EMBL/GenBank/DDBJ whole genome shotgun (WGS) entry which is preliminary data.</text>
</comment>
<protein>
    <recommendedName>
        <fullName evidence="5">HTH lysR-type domain-containing protein</fullName>
    </recommendedName>
</protein>
<name>A0A0E2HHV0_9FIRM</name>
<dbReference type="PANTHER" id="PTHR30419">
    <property type="entry name" value="HTH-TYPE TRANSCRIPTIONAL REGULATOR YBHD"/>
    <property type="match status" value="1"/>
</dbReference>
<feature type="domain" description="HTH lysR-type" evidence="5">
    <location>
        <begin position="1"/>
        <end position="58"/>
    </location>
</feature>
<dbReference type="InterPro" id="IPR036390">
    <property type="entry name" value="WH_DNA-bd_sf"/>
</dbReference>
<dbReference type="InterPro" id="IPR005119">
    <property type="entry name" value="LysR_subst-bd"/>
</dbReference>
<dbReference type="CDD" id="cd05466">
    <property type="entry name" value="PBP2_LTTR_substrate"/>
    <property type="match status" value="1"/>
</dbReference>
<sequence length="283" mass="31780">MDTRQLEYILTIAEEKNLTRAADRLFLTQSALSQQLSKLEAEGLPPLFTRHKGEMQLTDAGKIYINGARSILKIKGDAQEALKDLSQAKIHHIHIGVCRLFQPLYYERILPWLKRSYPDVEVTAVTPKLGQVRNLLENNEIDLALFASRQRTKFLKYIPLQEDELVTAFLPALEDAPLPLALPAPDTHLRQLADEACGNAQQVMPIYAEPEDLRSAIALAKMGECAALIPKSLVRGTGLACSSLNPPFHYQNTIVIRRGTPLPIIRDICDWIQRYGFRDGCQA</sequence>
<evidence type="ECO:0000256" key="3">
    <source>
        <dbReference type="ARBA" id="ARBA00023125"/>
    </source>
</evidence>
<organism evidence="6 7">
    <name type="scientific">[Clostridium] clostridioforme 90A8</name>
    <dbReference type="NCBI Taxonomy" id="999408"/>
    <lineage>
        <taxon>Bacteria</taxon>
        <taxon>Bacillati</taxon>
        <taxon>Bacillota</taxon>
        <taxon>Clostridia</taxon>
        <taxon>Lachnospirales</taxon>
        <taxon>Lachnospiraceae</taxon>
        <taxon>Enterocloster</taxon>
    </lineage>
</organism>
<dbReference type="Pfam" id="PF03466">
    <property type="entry name" value="LysR_substrate"/>
    <property type="match status" value="1"/>
</dbReference>